<feature type="transmembrane region" description="Helical" evidence="2">
    <location>
        <begin position="109"/>
        <end position="125"/>
    </location>
</feature>
<evidence type="ECO:0000256" key="2">
    <source>
        <dbReference type="SAM" id="Phobius"/>
    </source>
</evidence>
<organism evidence="3 4">
    <name type="scientific">Lentisphaera araneosa HTCC2155</name>
    <dbReference type="NCBI Taxonomy" id="313628"/>
    <lineage>
        <taxon>Bacteria</taxon>
        <taxon>Pseudomonadati</taxon>
        <taxon>Lentisphaerota</taxon>
        <taxon>Lentisphaeria</taxon>
        <taxon>Lentisphaerales</taxon>
        <taxon>Lentisphaeraceae</taxon>
        <taxon>Lentisphaera</taxon>
    </lineage>
</organism>
<protein>
    <submittedName>
        <fullName evidence="3">Uncharacterized protein</fullName>
    </submittedName>
</protein>
<keyword evidence="2" id="KW-0472">Membrane</keyword>
<gene>
    <name evidence="3" type="ORF">LNTAR_24873</name>
</gene>
<dbReference type="EMBL" id="ABCK01000033">
    <property type="protein sequence ID" value="EDM25272.1"/>
    <property type="molecule type" value="Genomic_DNA"/>
</dbReference>
<sequence>MNKKLIQLIYLISILFLVPYLIKGFSKPMFDHSNLIMEVLLTGGFVGIAVIILSFINWIIYFILKKELLIHIHSIFILLYGYLQTLHIWSRPPPDKIDFRTYETWTTTTRVSAVLIINLILFIIMKSKKKQTEPTDRTDDFATQSSSSRST</sequence>
<feature type="compositionally biased region" description="Basic and acidic residues" evidence="1">
    <location>
        <begin position="131"/>
        <end position="140"/>
    </location>
</feature>
<feature type="transmembrane region" description="Helical" evidence="2">
    <location>
        <begin position="5"/>
        <end position="22"/>
    </location>
</feature>
<dbReference type="AlphaFoldDB" id="A6DSY2"/>
<evidence type="ECO:0000313" key="3">
    <source>
        <dbReference type="EMBL" id="EDM25272.1"/>
    </source>
</evidence>
<keyword evidence="2" id="KW-0812">Transmembrane</keyword>
<accession>A6DSY2</accession>
<feature type="region of interest" description="Disordered" evidence="1">
    <location>
        <begin position="131"/>
        <end position="151"/>
    </location>
</feature>
<keyword evidence="2" id="KW-1133">Transmembrane helix</keyword>
<feature type="compositionally biased region" description="Polar residues" evidence="1">
    <location>
        <begin position="141"/>
        <end position="151"/>
    </location>
</feature>
<proteinExistence type="predicted"/>
<dbReference type="STRING" id="313628.LNTAR_24873"/>
<evidence type="ECO:0000313" key="4">
    <source>
        <dbReference type="Proteomes" id="UP000004947"/>
    </source>
</evidence>
<name>A6DSY2_9BACT</name>
<reference evidence="3 4" key="1">
    <citation type="journal article" date="2010" name="J. Bacteriol.">
        <title>Genome sequence of Lentisphaera araneosa HTCC2155T, the type species of the order Lentisphaerales in the phylum Lentisphaerae.</title>
        <authorList>
            <person name="Thrash J.C."/>
            <person name="Cho J.C."/>
            <person name="Vergin K.L."/>
            <person name="Morris R.M."/>
            <person name="Giovannoni S.J."/>
        </authorList>
    </citation>
    <scope>NUCLEOTIDE SEQUENCE [LARGE SCALE GENOMIC DNA]</scope>
    <source>
        <strain evidence="3 4">HTCC2155</strain>
    </source>
</reference>
<comment type="caution">
    <text evidence="3">The sequence shown here is derived from an EMBL/GenBank/DDBJ whole genome shotgun (WGS) entry which is preliminary data.</text>
</comment>
<dbReference type="Proteomes" id="UP000004947">
    <property type="component" value="Unassembled WGS sequence"/>
</dbReference>
<feature type="transmembrane region" description="Helical" evidence="2">
    <location>
        <begin position="42"/>
        <end position="61"/>
    </location>
</feature>
<evidence type="ECO:0000256" key="1">
    <source>
        <dbReference type="SAM" id="MobiDB-lite"/>
    </source>
</evidence>
<feature type="transmembrane region" description="Helical" evidence="2">
    <location>
        <begin position="68"/>
        <end position="89"/>
    </location>
</feature>
<keyword evidence="4" id="KW-1185">Reference proteome</keyword>